<dbReference type="Pfam" id="PF04384">
    <property type="entry name" value="Fe-S_assembly"/>
    <property type="match status" value="1"/>
</dbReference>
<dbReference type="Proteomes" id="UP001294570">
    <property type="component" value="Unassembled WGS sequence"/>
</dbReference>
<dbReference type="PANTHER" id="PTHR37532:SF1">
    <property type="entry name" value="PROTEIN ISCX"/>
    <property type="match status" value="1"/>
</dbReference>
<dbReference type="RefSeq" id="WP_321554027.1">
    <property type="nucleotide sequence ID" value="NZ_JAXIVU010000015.1"/>
</dbReference>
<gene>
    <name evidence="1" type="primary">iscX</name>
    <name evidence="1" type="ORF">TOI97_10235</name>
</gene>
<dbReference type="InterPro" id="IPR036762">
    <property type="entry name" value="IscX-like_sf"/>
</dbReference>
<reference evidence="1 2" key="1">
    <citation type="submission" date="2023-12" db="EMBL/GenBank/DDBJ databases">
        <title>Denitrificimonas halotolerans sp. nov.,a novel species isolated from landfill leachate.</title>
        <authorList>
            <person name="Wang S."/>
        </authorList>
    </citation>
    <scope>NUCLEOTIDE SEQUENCE [LARGE SCALE GENOMIC DNA]</scope>
    <source>
        <strain evidence="1 2">JX-1</strain>
    </source>
</reference>
<protein>
    <submittedName>
        <fullName evidence="1">Fe-S cluster assembly protein IscX</fullName>
    </submittedName>
</protein>
<sequence length="66" mass="7826">MKLKWVDVQEIGIQLSDKHEDIDPRYINFVKLRQLVLDLEDFDDDPERSGEKILEAIQAAWIEELD</sequence>
<dbReference type="InterPro" id="IPR007479">
    <property type="entry name" value="ISC_FeS_clus_asmbl_IscsX"/>
</dbReference>
<dbReference type="EMBL" id="JAXIVU010000015">
    <property type="protein sequence ID" value="MDY7219939.1"/>
    <property type="molecule type" value="Genomic_DNA"/>
</dbReference>
<dbReference type="PANTHER" id="PTHR37532">
    <property type="entry name" value="PROTEIN ISCX"/>
    <property type="match status" value="1"/>
</dbReference>
<accession>A0ABU5GSH9</accession>
<dbReference type="PIRSF" id="PIRSF039003">
    <property type="entry name" value="IscX"/>
    <property type="match status" value="1"/>
</dbReference>
<comment type="caution">
    <text evidence="1">The sequence shown here is derived from an EMBL/GenBank/DDBJ whole genome shotgun (WGS) entry which is preliminary data.</text>
</comment>
<dbReference type="Gene3D" id="1.10.10.600">
    <property type="entry name" value="IscX-like"/>
    <property type="match status" value="1"/>
</dbReference>
<evidence type="ECO:0000313" key="1">
    <source>
        <dbReference type="EMBL" id="MDY7219939.1"/>
    </source>
</evidence>
<dbReference type="NCBIfam" id="TIGR03412">
    <property type="entry name" value="iscX_yfhJ"/>
    <property type="match status" value="1"/>
</dbReference>
<dbReference type="SUPFAM" id="SSF140319">
    <property type="entry name" value="IscX-like"/>
    <property type="match status" value="1"/>
</dbReference>
<name>A0ABU5GSH9_9GAMM</name>
<proteinExistence type="predicted"/>
<evidence type="ECO:0000313" key="2">
    <source>
        <dbReference type="Proteomes" id="UP001294570"/>
    </source>
</evidence>
<organism evidence="1 2">
    <name type="scientific">Denitrificimonas halotolerans</name>
    <dbReference type="NCBI Taxonomy" id="3098930"/>
    <lineage>
        <taxon>Bacteria</taxon>
        <taxon>Pseudomonadati</taxon>
        <taxon>Pseudomonadota</taxon>
        <taxon>Gammaproteobacteria</taxon>
        <taxon>Pseudomonadales</taxon>
        <taxon>Pseudomonadaceae</taxon>
        <taxon>Denitrificimonas</taxon>
    </lineage>
</organism>
<keyword evidence="2" id="KW-1185">Reference proteome</keyword>